<sequence>MAKTTVPNSVKCYVTLQHGPGSLLYGYRTRHKIFTTLKVELGITESKTTVGVIYGINSPKPHKVTKINTAGGYSTMSSWASDAQAKALRANDDYMVRPPQIATRGISSSANFKTVYVELPGVGGTTIKYAWNMQKDLFNDTTAAVTTNLGIKAVSANDIPELIWGANDPKPPRASKRINGRVRATFISPKLSIIEKAQNAGWSVMLGAWETIDDTAP</sequence>
<dbReference type="KEGG" id="wna:KA717_39530"/>
<name>A0A977KWV6_9CYAN</name>
<dbReference type="AlphaFoldDB" id="A0A977KWV6"/>
<organism evidence="1">
    <name type="scientific">Woronichinia naegeliana WA131</name>
    <dbReference type="NCBI Taxonomy" id="2824559"/>
    <lineage>
        <taxon>Bacteria</taxon>
        <taxon>Bacillati</taxon>
        <taxon>Cyanobacteriota</taxon>
        <taxon>Cyanophyceae</taxon>
        <taxon>Synechococcales</taxon>
        <taxon>Coelosphaeriaceae</taxon>
        <taxon>Woronichinia</taxon>
    </lineage>
</organism>
<proteinExistence type="predicted"/>
<gene>
    <name evidence="1" type="ORF">KA717_39530</name>
</gene>
<reference evidence="1" key="1">
    <citation type="submission" date="2021-04" db="EMBL/GenBank/DDBJ databases">
        <title>Genome sequence of Woronichinia naegeliana from Washington state freshwater lake bloom.</title>
        <authorList>
            <person name="Dreher T.W."/>
        </authorList>
    </citation>
    <scope>NUCLEOTIDE SEQUENCE</scope>
    <source>
        <strain evidence="1">WA131</strain>
    </source>
</reference>
<protein>
    <submittedName>
        <fullName evidence="1">Uncharacterized protein</fullName>
    </submittedName>
</protein>
<dbReference type="Proteomes" id="UP001065613">
    <property type="component" value="Chromosome"/>
</dbReference>
<evidence type="ECO:0000313" key="1">
    <source>
        <dbReference type="EMBL" id="UXE61367.1"/>
    </source>
</evidence>
<dbReference type="EMBL" id="CP073041">
    <property type="protein sequence ID" value="UXE61367.1"/>
    <property type="molecule type" value="Genomic_DNA"/>
</dbReference>
<accession>A0A977KWV6</accession>